<name>H3HP23_STRPU</name>
<dbReference type="OMA" id="FTRCDGM"/>
<evidence type="ECO:0000256" key="1">
    <source>
        <dbReference type="ARBA" id="ARBA00004316"/>
    </source>
</evidence>
<dbReference type="EnsemblMetazoa" id="XM_775827">
    <property type="protein sequence ID" value="XP_780920"/>
    <property type="gene ID" value="LOC575425"/>
</dbReference>
<evidence type="ECO:0000313" key="4">
    <source>
        <dbReference type="EnsemblMetazoa" id="XP_780920"/>
    </source>
</evidence>
<dbReference type="SUPFAM" id="SSF82185">
    <property type="entry name" value="Histone H3 K4-specific methyltransferase SET7/9 N-terminal domain"/>
    <property type="match status" value="1"/>
</dbReference>
<dbReference type="Pfam" id="PF02493">
    <property type="entry name" value="MORN"/>
    <property type="match status" value="5"/>
</dbReference>
<dbReference type="GO" id="GO:0048678">
    <property type="term" value="P:response to axon injury"/>
    <property type="evidence" value="ECO:0000318"/>
    <property type="project" value="GO_Central"/>
</dbReference>
<dbReference type="eggNOG" id="KOG0231">
    <property type="taxonomic scope" value="Eukaryota"/>
</dbReference>
<protein>
    <recommendedName>
        <fullName evidence="6">MORN repeat-containing protein 4</fullName>
    </recommendedName>
</protein>
<dbReference type="EnsemblMetazoa" id="XM_011665199">
    <property type="protein sequence ID" value="XP_011663501"/>
    <property type="gene ID" value="LOC575425"/>
</dbReference>
<keyword evidence="2" id="KW-0677">Repeat</keyword>
<proteinExistence type="predicted"/>
<dbReference type="OrthoDB" id="406044at2759"/>
<dbReference type="Proteomes" id="UP000007110">
    <property type="component" value="Unassembled WGS sequence"/>
</dbReference>
<dbReference type="PANTHER" id="PTHR46614:SF1">
    <property type="entry name" value="MORN REPEAT-CONTAINING PROTEIN 4"/>
    <property type="match status" value="1"/>
</dbReference>
<dbReference type="EnsemblMetazoa" id="XM_030985533">
    <property type="protein sequence ID" value="XP_030841393"/>
    <property type="gene ID" value="LOC575425"/>
</dbReference>
<evidence type="ECO:0008006" key="6">
    <source>
        <dbReference type="Google" id="ProtNLM"/>
    </source>
</evidence>
<evidence type="ECO:0000313" key="5">
    <source>
        <dbReference type="Proteomes" id="UP000007110"/>
    </source>
</evidence>
<dbReference type="KEGG" id="spu:575425"/>
<dbReference type="CTD" id="118812"/>
<evidence type="ECO:0000256" key="3">
    <source>
        <dbReference type="ARBA" id="ARBA00023273"/>
    </source>
</evidence>
<dbReference type="InterPro" id="IPR003409">
    <property type="entry name" value="MORN"/>
</dbReference>
<sequence length="148" mass="16263">MTTSQGVYKYPDGEEYKGEWLEGKRHGVGELYLSDGSKYSGQFDGGLCFGHGTLLFADGSRYEGQFQQGKFDGLGVFTRPDGMLFEGEFKQGKVNGLGLLTFADGTHGLPRNEGLFDGTRLVERQRAKEIVTKAKQAAQTAKNVQVRV</sequence>
<reference evidence="4" key="2">
    <citation type="submission" date="2021-01" db="UniProtKB">
        <authorList>
            <consortium name="EnsemblMetazoa"/>
        </authorList>
    </citation>
    <scope>IDENTIFICATION</scope>
</reference>
<dbReference type="InterPro" id="IPR052315">
    <property type="entry name" value="MORN4"/>
</dbReference>
<dbReference type="InParanoid" id="H3HP23"/>
<dbReference type="AlphaFoldDB" id="H3HP23"/>
<dbReference type="STRING" id="7668.H3HP23"/>
<evidence type="ECO:0000256" key="2">
    <source>
        <dbReference type="ARBA" id="ARBA00022737"/>
    </source>
</evidence>
<dbReference type="RefSeq" id="XP_780920.3">
    <property type="nucleotide sequence ID" value="XM_775827.5"/>
</dbReference>
<reference evidence="5" key="1">
    <citation type="submission" date="2015-02" db="EMBL/GenBank/DDBJ databases">
        <title>Genome sequencing for Strongylocentrotus purpuratus.</title>
        <authorList>
            <person name="Murali S."/>
            <person name="Liu Y."/>
            <person name="Vee V."/>
            <person name="English A."/>
            <person name="Wang M."/>
            <person name="Skinner E."/>
            <person name="Han Y."/>
            <person name="Muzny D.M."/>
            <person name="Worley K.C."/>
            <person name="Gibbs R.A."/>
        </authorList>
    </citation>
    <scope>NUCLEOTIDE SEQUENCE</scope>
</reference>
<keyword evidence="3" id="KW-0966">Cell projection</keyword>
<dbReference type="GeneID" id="575425"/>
<accession>H3HP23</accession>
<keyword evidence="5" id="KW-1185">Reference proteome</keyword>
<dbReference type="GO" id="GO:0042995">
    <property type="term" value="C:cell projection"/>
    <property type="evidence" value="ECO:0000318"/>
    <property type="project" value="GO_Central"/>
</dbReference>
<dbReference type="SMART" id="SM00698">
    <property type="entry name" value="MORN"/>
    <property type="match status" value="4"/>
</dbReference>
<dbReference type="RefSeq" id="XP_030841393.1">
    <property type="nucleotide sequence ID" value="XM_030985533.1"/>
</dbReference>
<organism evidence="4 5">
    <name type="scientific">Strongylocentrotus purpuratus</name>
    <name type="common">Purple sea urchin</name>
    <dbReference type="NCBI Taxonomy" id="7668"/>
    <lineage>
        <taxon>Eukaryota</taxon>
        <taxon>Metazoa</taxon>
        <taxon>Echinodermata</taxon>
        <taxon>Eleutherozoa</taxon>
        <taxon>Echinozoa</taxon>
        <taxon>Echinoidea</taxon>
        <taxon>Euechinoidea</taxon>
        <taxon>Echinacea</taxon>
        <taxon>Camarodonta</taxon>
        <taxon>Echinidea</taxon>
        <taxon>Strongylocentrotidae</taxon>
        <taxon>Strongylocentrotus</taxon>
    </lineage>
</organism>
<dbReference type="RefSeq" id="XP_011663501.1">
    <property type="nucleotide sequence ID" value="XM_011665199.2"/>
</dbReference>
<dbReference type="Gene3D" id="2.20.110.10">
    <property type="entry name" value="Histone H3 K4-specific methyltransferase SET7/9 N-terminal domain"/>
    <property type="match status" value="2"/>
</dbReference>
<comment type="subcellular location">
    <subcellularLocation>
        <location evidence="1">Cell projection</location>
    </subcellularLocation>
</comment>
<dbReference type="HOGENOM" id="CLU_113346_0_0_1"/>
<dbReference type="PANTHER" id="PTHR46614">
    <property type="entry name" value="MORN REPEAT-CONTAINING PROTEIN 4"/>
    <property type="match status" value="1"/>
</dbReference>
<dbReference type="FunCoup" id="H3HP23">
    <property type="interactions" value="476"/>
</dbReference>